<reference evidence="2 3" key="1">
    <citation type="submission" date="2019-04" db="EMBL/GenBank/DDBJ databases">
        <title>Streptomyces oryziradicis sp. nov., a novel actinomycete isolated from rhizosphere soil of rice (Oryza sativa L.).</title>
        <authorList>
            <person name="Li C."/>
        </authorList>
    </citation>
    <scope>NUCLEOTIDE SEQUENCE [LARGE SCALE GENOMIC DNA]</scope>
    <source>
        <strain evidence="2 3">NEAU-C40</strain>
    </source>
</reference>
<dbReference type="SUPFAM" id="SSF53850">
    <property type="entry name" value="Periplasmic binding protein-like II"/>
    <property type="match status" value="1"/>
</dbReference>
<feature type="compositionally biased region" description="Low complexity" evidence="1">
    <location>
        <begin position="27"/>
        <end position="38"/>
    </location>
</feature>
<dbReference type="OrthoDB" id="5107506at2"/>
<feature type="region of interest" description="Disordered" evidence="1">
    <location>
        <begin position="145"/>
        <end position="166"/>
    </location>
</feature>
<feature type="region of interest" description="Disordered" evidence="1">
    <location>
        <begin position="18"/>
        <end position="38"/>
    </location>
</feature>
<dbReference type="RefSeq" id="WP_136725105.1">
    <property type="nucleotide sequence ID" value="NZ_SUMC01000017.1"/>
</dbReference>
<dbReference type="EMBL" id="SUMC01000017">
    <property type="protein sequence ID" value="TKA10024.1"/>
    <property type="molecule type" value="Genomic_DNA"/>
</dbReference>
<proteinExistence type="predicted"/>
<gene>
    <name evidence="2" type="ORF">FCI23_18995</name>
</gene>
<protein>
    <recommendedName>
        <fullName evidence="4">PBP domain-containing protein</fullName>
    </recommendedName>
</protein>
<evidence type="ECO:0008006" key="4">
    <source>
        <dbReference type="Google" id="ProtNLM"/>
    </source>
</evidence>
<name>A0A4U0SJR7_9ACTN</name>
<sequence length="927" mass="96038">MTPRYVRTALGTVRERLRRGPDTSAYPGRPHGRPGQHPGARLLLRLTAGAAIGALLGGVVAQAAQPATAASADQSSAVTASGRGEFAGMKFTVGQTKHLTSQGVSVSWTGGTSTTFAGTQFNTDFVQIMQCWGADDGTVPSNPGPPRTQCEYGASPTTGRSTWPGNGYDDTRAVIYSADPANYGRDNRYGAGGNFGQGEVPFKSVDGTVITNSTQNNALYSYNTTNEVDFARTGADGTGQQNFEMQTANEAPQLGCGDAVRTSGVTKPRSCWLVIVPQGHLDLDGKPYADPTQVNAGSPVSSTNWQNRIAIKLDFNLVGNSCALGSNERATTGSELAADAMTSWQASLCSTGTVFGYTQLGEPDARNELISDGSAGMVFTTRALGSDYGTSAPTGKTSYAPVVVAGAVIGFTIERRAKSTAPESVQKQSGTKVQSIDLTPRLVAKLLTESYRSSTWGSVTTQHSGGTSTQKAAKGYAWTLNNPAGLVSDPEFVHYNPEFANLAVAENPGTDTDLITALGRSDTARQLWAYAESDKTARQFLAGVPDDWGMRVNPYYSTNPDLNPTGIAFDTSLDSYPKSDPWCTIPANSGATDKQCMTDFHPYVDDMHSGALHTLRADTLWKSTWNPLVSPPSWQSPGPQTVGQRFVLTITDAASAARYGLQTARLLNASGKFVAPTTTALTVAAATASSTDSGVSPVDPATQKAKNAYPLTELVYAATRPAELKAAARQDYAQLLRYAAGAGQTTGSNPGELPPGYAPLSKALRAKTLSAATVLADWKTTSDSSTTSSSGTTATGGTTNTTTGNGSTSGTTGATTPNASANASAGPSSTASYGGGTAVETTATGTTPADPANALRYAVPVGAALGLLAAFGAPLAGGAGLRSLPLPLRLNLPGGRTVTVLPRLTLPGRLRRLRVPGRGGKDGTPLG</sequence>
<comment type="caution">
    <text evidence="2">The sequence shown here is derived from an EMBL/GenBank/DDBJ whole genome shotgun (WGS) entry which is preliminary data.</text>
</comment>
<organism evidence="2 3">
    <name type="scientific">Actinacidiphila oryziradicis</name>
    <dbReference type="NCBI Taxonomy" id="2571141"/>
    <lineage>
        <taxon>Bacteria</taxon>
        <taxon>Bacillati</taxon>
        <taxon>Actinomycetota</taxon>
        <taxon>Actinomycetes</taxon>
        <taxon>Kitasatosporales</taxon>
        <taxon>Streptomycetaceae</taxon>
        <taxon>Actinacidiphila</taxon>
    </lineage>
</organism>
<evidence type="ECO:0000313" key="3">
    <source>
        <dbReference type="Proteomes" id="UP000305778"/>
    </source>
</evidence>
<evidence type="ECO:0000256" key="1">
    <source>
        <dbReference type="SAM" id="MobiDB-lite"/>
    </source>
</evidence>
<evidence type="ECO:0000313" key="2">
    <source>
        <dbReference type="EMBL" id="TKA10024.1"/>
    </source>
</evidence>
<dbReference type="Proteomes" id="UP000305778">
    <property type="component" value="Unassembled WGS sequence"/>
</dbReference>
<accession>A0A4U0SJR7</accession>
<feature type="compositionally biased region" description="Polar residues" evidence="1">
    <location>
        <begin position="155"/>
        <end position="164"/>
    </location>
</feature>
<keyword evidence="3" id="KW-1185">Reference proteome</keyword>
<dbReference type="Gene3D" id="3.40.190.10">
    <property type="entry name" value="Periplasmic binding protein-like II"/>
    <property type="match status" value="2"/>
</dbReference>
<feature type="region of interest" description="Disordered" evidence="1">
    <location>
        <begin position="779"/>
        <end position="848"/>
    </location>
</feature>
<dbReference type="AlphaFoldDB" id="A0A4U0SJR7"/>
<feature type="compositionally biased region" description="Low complexity" evidence="1">
    <location>
        <begin position="781"/>
        <end position="848"/>
    </location>
</feature>